<evidence type="ECO:0000259" key="10">
    <source>
        <dbReference type="Pfam" id="PF23559"/>
    </source>
</evidence>
<dbReference type="FunFam" id="3.40.50.300:FF:001091">
    <property type="entry name" value="Probable disease resistance protein At1g61300"/>
    <property type="match status" value="1"/>
</dbReference>
<accession>A0AB32WIS5</accession>
<reference evidence="12" key="2">
    <citation type="submission" date="2025-08" db="UniProtKB">
        <authorList>
            <consortium name="RefSeq"/>
        </authorList>
    </citation>
    <scope>IDENTIFICATION</scope>
</reference>
<keyword evidence="7" id="KW-0175">Coiled coil</keyword>
<dbReference type="SMART" id="SM00369">
    <property type="entry name" value="LRR_TYP"/>
    <property type="match status" value="3"/>
</dbReference>
<dbReference type="Gene3D" id="1.10.8.430">
    <property type="entry name" value="Helical domain of apoptotic protease-activating factors"/>
    <property type="match status" value="1"/>
</dbReference>
<keyword evidence="6" id="KW-0067">ATP-binding</keyword>
<dbReference type="Gramene" id="Tc07v2_t006640.1">
    <property type="protein sequence ID" value="Tc07v2_p006640.1"/>
    <property type="gene ID" value="Tc07v2_g006640"/>
</dbReference>
<evidence type="ECO:0000256" key="7">
    <source>
        <dbReference type="SAM" id="Coils"/>
    </source>
</evidence>
<dbReference type="GO" id="GO:0005524">
    <property type="term" value="F:ATP binding"/>
    <property type="evidence" value="ECO:0007669"/>
    <property type="project" value="UniProtKB-KW"/>
</dbReference>
<dbReference type="Gene3D" id="3.40.50.300">
    <property type="entry name" value="P-loop containing nucleotide triphosphate hydrolases"/>
    <property type="match status" value="1"/>
</dbReference>
<evidence type="ECO:0000256" key="3">
    <source>
        <dbReference type="ARBA" id="ARBA00022737"/>
    </source>
</evidence>
<dbReference type="SUPFAM" id="SSF52540">
    <property type="entry name" value="P-loop containing nucleoside triphosphate hydrolases"/>
    <property type="match status" value="1"/>
</dbReference>
<comment type="similarity">
    <text evidence="1">Belongs to the disease resistance NB-LRR family.</text>
</comment>
<keyword evidence="4" id="KW-0547">Nucleotide-binding</keyword>
<gene>
    <name evidence="12" type="primary">LOC108662722</name>
</gene>
<dbReference type="KEGG" id="tcc:108662722"/>
<protein>
    <submittedName>
        <fullName evidence="12">Probable disease resistance protein At4g27220</fullName>
    </submittedName>
</protein>
<dbReference type="FunFam" id="1.10.10.10:FF:000322">
    <property type="entry name" value="Probable disease resistance protein At1g63360"/>
    <property type="match status" value="1"/>
</dbReference>
<dbReference type="InterPro" id="IPR050905">
    <property type="entry name" value="Plant_NBS-LRR"/>
</dbReference>
<dbReference type="Pfam" id="PF23559">
    <property type="entry name" value="WHD_DRP"/>
    <property type="match status" value="1"/>
</dbReference>
<dbReference type="InterPro" id="IPR001611">
    <property type="entry name" value="Leu-rich_rpt"/>
</dbReference>
<dbReference type="GO" id="GO:0006952">
    <property type="term" value="P:defense response"/>
    <property type="evidence" value="ECO:0007669"/>
    <property type="project" value="UniProtKB-KW"/>
</dbReference>
<feature type="domain" description="Disease resistance protein At4g27190-like leucine-rich repeats" evidence="9">
    <location>
        <begin position="735"/>
        <end position="853"/>
    </location>
</feature>
<dbReference type="Pfam" id="PF13855">
    <property type="entry name" value="LRR_8"/>
    <property type="match status" value="1"/>
</dbReference>
<dbReference type="RefSeq" id="XP_017979713.1">
    <property type="nucleotide sequence ID" value="XM_018124224.1"/>
</dbReference>
<evidence type="ECO:0000256" key="5">
    <source>
        <dbReference type="ARBA" id="ARBA00022821"/>
    </source>
</evidence>
<keyword evidence="2" id="KW-0433">Leucine-rich repeat</keyword>
<evidence type="ECO:0000256" key="4">
    <source>
        <dbReference type="ARBA" id="ARBA00022741"/>
    </source>
</evidence>
<dbReference type="PRINTS" id="PR00364">
    <property type="entry name" value="DISEASERSIST"/>
</dbReference>
<reference evidence="11" key="1">
    <citation type="journal article" date="1997" name="Nucleic Acids Res.">
        <title>tRNAscan-SE: a program for improved detection of transfer RNA genes in genomic sequence.</title>
        <authorList>
            <person name="Lowe T.M."/>
            <person name="Eddy S.R."/>
        </authorList>
    </citation>
    <scope>NUCLEOTIDE SEQUENCE [LARGE SCALE GENOMIC DNA]</scope>
    <source>
        <strain evidence="11">r\B97-61/B2</strain>
    </source>
</reference>
<proteinExistence type="inferred from homology"/>
<dbReference type="PANTHER" id="PTHR33463">
    <property type="entry name" value="NB-ARC DOMAIN-CONTAINING PROTEIN-RELATED"/>
    <property type="match status" value="1"/>
</dbReference>
<dbReference type="InterPro" id="IPR003591">
    <property type="entry name" value="Leu-rich_rpt_typical-subtyp"/>
</dbReference>
<dbReference type="GO" id="GO:0043531">
    <property type="term" value="F:ADP binding"/>
    <property type="evidence" value="ECO:0007669"/>
    <property type="project" value="InterPro"/>
</dbReference>
<dbReference type="GeneID" id="108662722"/>
<dbReference type="Pfam" id="PF23247">
    <property type="entry name" value="LRR_RPS2"/>
    <property type="match status" value="1"/>
</dbReference>
<dbReference type="InterPro" id="IPR058922">
    <property type="entry name" value="WHD_DRP"/>
</dbReference>
<dbReference type="FunFam" id="1.10.8.430:FF:000003">
    <property type="entry name" value="Probable disease resistance protein At5g66910"/>
    <property type="match status" value="1"/>
</dbReference>
<evidence type="ECO:0000259" key="8">
    <source>
        <dbReference type="Pfam" id="PF00931"/>
    </source>
</evidence>
<dbReference type="Pfam" id="PF00931">
    <property type="entry name" value="NB-ARC"/>
    <property type="match status" value="1"/>
</dbReference>
<sequence>MDFVLHKGDKHWDNHRSLDQNMKDLKRKLEDLNAFKEDTESKMKAELQPRKKLKKEVHLWLGNVERINDEIQNLEQEVEESTAILRGFHTKNVLKKKQGIEELLQQGKFDQGLVVDDLTWIGQALSTTNLVGKAAENCMEEIWTCLMDDDIGKIGVWGMGGLGKTTIMKILNNQLLKKIKKFNIVIWITVSKEMNISKIQNSILLQMGVVLPENEDETIRAGMLYEMLTRRGRYVLILDDLWDKLSLEEVGIPEPSNGSKLVVTTRMLDVCRYLECREVKMPTLPEHDAWSLFLKKVGGDVLKNESLLPIAKSIVAQCAGLPLAIVTVASSMKGITNVHEWRNALNELTRSVRGVTGLDEKVLRQLQFSYDHLECERVQHCFLCCALYPEDYNISEFNLIELWIAEGLVEEMNSQQAEFDQGYTILNKLKNNCLLEHDEFTECVKLHDLMRDMALRITRTRFLVRAGLQLKEIPHGQEWTEDLEKVSLMKNANLRIPLQMSPPICQMLTTLLLSDCLIVSIPDCFFEHMKGLKVLNLSENNFTILPSSISNLEALTVLLLRACNYLEKVPSFSKLETLKKLDLEDTGIINLPHGMERLVNLNFLHLSVEEVPSGILSKFSCLRDLGLSSAFVRGEEIGELKKLEFFEGRFYDLNELNTFVQALQSRGQQLFRYNVGVGDKNFYGFCEWDKYIELSSSHPICRNGVKFPSDLQQLTINNGIVDFLEEEVFFPWFIQMPNGMFSFLEVIDIDECENIKKLFTCSWVQSNLPNLEVLSVQGCHQMEEIIASEMEFVEEERMGGSNSNTIPLTLPKLRILNLEFLPELKSICGANRVMVCDSIEKIRIYNCSKLQRIPLYLPLLDDGQPSPPPSLEKIFIFPEKKLRSLEWDHPNAKSVLEPFLKSYKR</sequence>
<evidence type="ECO:0000256" key="1">
    <source>
        <dbReference type="ARBA" id="ARBA00008894"/>
    </source>
</evidence>
<dbReference type="InterPro" id="IPR042197">
    <property type="entry name" value="Apaf_helical"/>
</dbReference>
<feature type="coiled-coil region" evidence="7">
    <location>
        <begin position="15"/>
        <end position="84"/>
    </location>
</feature>
<dbReference type="InterPro" id="IPR027417">
    <property type="entry name" value="P-loop_NTPase"/>
</dbReference>
<feature type="domain" description="NB-ARC" evidence="8">
    <location>
        <begin position="136"/>
        <end position="298"/>
    </location>
</feature>
<dbReference type="InterPro" id="IPR002182">
    <property type="entry name" value="NB-ARC"/>
</dbReference>
<keyword evidence="3" id="KW-0677">Repeat</keyword>
<feature type="domain" description="Disease resistance protein winged helix" evidence="10">
    <location>
        <begin position="387"/>
        <end position="454"/>
    </location>
</feature>
<evidence type="ECO:0000313" key="11">
    <source>
        <dbReference type="Proteomes" id="UP000694886"/>
    </source>
</evidence>
<organism evidence="11 12">
    <name type="scientific">Theobroma cacao</name>
    <name type="common">Cacao</name>
    <name type="synonym">Cocoa</name>
    <dbReference type="NCBI Taxonomy" id="3641"/>
    <lineage>
        <taxon>Eukaryota</taxon>
        <taxon>Viridiplantae</taxon>
        <taxon>Streptophyta</taxon>
        <taxon>Embryophyta</taxon>
        <taxon>Tracheophyta</taxon>
        <taxon>Spermatophyta</taxon>
        <taxon>Magnoliopsida</taxon>
        <taxon>eudicotyledons</taxon>
        <taxon>Gunneridae</taxon>
        <taxon>Pentapetalae</taxon>
        <taxon>rosids</taxon>
        <taxon>malvids</taxon>
        <taxon>Malvales</taxon>
        <taxon>Malvaceae</taxon>
        <taxon>Byttnerioideae</taxon>
        <taxon>Theobroma</taxon>
    </lineage>
</organism>
<evidence type="ECO:0000256" key="2">
    <source>
        <dbReference type="ARBA" id="ARBA00022614"/>
    </source>
</evidence>
<dbReference type="InterPro" id="IPR032675">
    <property type="entry name" value="LRR_dom_sf"/>
</dbReference>
<dbReference type="AlphaFoldDB" id="A0AB32WIS5"/>
<dbReference type="Gene3D" id="3.80.10.10">
    <property type="entry name" value="Ribonuclease Inhibitor"/>
    <property type="match status" value="1"/>
</dbReference>
<evidence type="ECO:0000313" key="12">
    <source>
        <dbReference type="RefSeq" id="XP_017979713.1"/>
    </source>
</evidence>
<dbReference type="SUPFAM" id="SSF52058">
    <property type="entry name" value="L domain-like"/>
    <property type="match status" value="1"/>
</dbReference>
<evidence type="ECO:0000259" key="9">
    <source>
        <dbReference type="Pfam" id="PF23247"/>
    </source>
</evidence>
<dbReference type="InterPro" id="IPR036388">
    <property type="entry name" value="WH-like_DNA-bd_sf"/>
</dbReference>
<keyword evidence="5" id="KW-0611">Plant defense</keyword>
<dbReference type="PANTHER" id="PTHR33463:SF187">
    <property type="entry name" value="AND NB-ARC DOMAIN DISEASE RESISTANCE PROTEIN, PUTATIVE-RELATED"/>
    <property type="match status" value="1"/>
</dbReference>
<evidence type="ECO:0000256" key="6">
    <source>
        <dbReference type="ARBA" id="ARBA00022840"/>
    </source>
</evidence>
<dbReference type="Gene3D" id="1.10.10.10">
    <property type="entry name" value="Winged helix-like DNA-binding domain superfamily/Winged helix DNA-binding domain"/>
    <property type="match status" value="1"/>
</dbReference>
<dbReference type="Proteomes" id="UP000694886">
    <property type="component" value="Chromosome 7"/>
</dbReference>
<dbReference type="InterPro" id="IPR057135">
    <property type="entry name" value="At4g27190-like_LRR"/>
</dbReference>
<name>A0AB32WIS5_THECC</name>